<comment type="caution">
    <text evidence="1">The sequence shown here is derived from an EMBL/GenBank/DDBJ whole genome shotgun (WGS) entry which is preliminary data.</text>
</comment>
<organism evidence="1 2">
    <name type="scientific">Novipirellula aureliae</name>
    <dbReference type="NCBI Taxonomy" id="2527966"/>
    <lineage>
        <taxon>Bacteria</taxon>
        <taxon>Pseudomonadati</taxon>
        <taxon>Planctomycetota</taxon>
        <taxon>Planctomycetia</taxon>
        <taxon>Pirellulales</taxon>
        <taxon>Pirellulaceae</taxon>
        <taxon>Novipirellula</taxon>
    </lineage>
</organism>
<reference evidence="1 2" key="1">
    <citation type="submission" date="2019-02" db="EMBL/GenBank/DDBJ databases">
        <title>Deep-cultivation of Planctomycetes and their phenomic and genomic characterization uncovers novel biology.</title>
        <authorList>
            <person name="Wiegand S."/>
            <person name="Jogler M."/>
            <person name="Boedeker C."/>
            <person name="Pinto D."/>
            <person name="Vollmers J."/>
            <person name="Rivas-Marin E."/>
            <person name="Kohn T."/>
            <person name="Peeters S.H."/>
            <person name="Heuer A."/>
            <person name="Rast P."/>
            <person name="Oberbeckmann S."/>
            <person name="Bunk B."/>
            <person name="Jeske O."/>
            <person name="Meyerdierks A."/>
            <person name="Storesund J.E."/>
            <person name="Kallscheuer N."/>
            <person name="Luecker S."/>
            <person name="Lage O.M."/>
            <person name="Pohl T."/>
            <person name="Merkel B.J."/>
            <person name="Hornburger P."/>
            <person name="Mueller R.-W."/>
            <person name="Bruemmer F."/>
            <person name="Labrenz M."/>
            <person name="Spormann A.M."/>
            <person name="Op Den Camp H."/>
            <person name="Overmann J."/>
            <person name="Amann R."/>
            <person name="Jetten M.S.M."/>
            <person name="Mascher T."/>
            <person name="Medema M.H."/>
            <person name="Devos D.P."/>
            <person name="Kaster A.-K."/>
            <person name="Ovreas L."/>
            <person name="Rohde M."/>
            <person name="Galperin M.Y."/>
            <person name="Jogler C."/>
        </authorList>
    </citation>
    <scope>NUCLEOTIDE SEQUENCE [LARGE SCALE GENOMIC DNA]</scope>
    <source>
        <strain evidence="1 2">Q31b</strain>
    </source>
</reference>
<name>A0A5C6DG92_9BACT</name>
<sequence>MSTGSNETTVSPFNSPVELGFRTLVFLNEAFPNEFSLRQLVIFDYLMVHSDDVAGGPEGLHPQTPYRSGELLVRREPLQAGIQLFHSRGLIEKLYRQTGVFFAASDRTESFLDVIEADYSVTLRNRASWVAETFGDKSVEYLDDFVAANLGKWGAEFEMASVLWNGVADD</sequence>
<dbReference type="EMBL" id="SJPY01000009">
    <property type="protein sequence ID" value="TWU35652.1"/>
    <property type="molecule type" value="Genomic_DNA"/>
</dbReference>
<evidence type="ECO:0000313" key="1">
    <source>
        <dbReference type="EMBL" id="TWU35652.1"/>
    </source>
</evidence>
<dbReference type="RefSeq" id="WP_146602194.1">
    <property type="nucleotide sequence ID" value="NZ_SJPY01000009.1"/>
</dbReference>
<dbReference type="InterPro" id="IPR046904">
    <property type="entry name" value="ABC-3C_MC2"/>
</dbReference>
<evidence type="ECO:0008006" key="3">
    <source>
        <dbReference type="Google" id="ProtNLM"/>
    </source>
</evidence>
<gene>
    <name evidence="1" type="ORF">Q31b_50870</name>
</gene>
<protein>
    <recommendedName>
        <fullName evidence="3">Threonine transporter RhtB</fullName>
    </recommendedName>
</protein>
<accession>A0A5C6DG92</accession>
<dbReference type="AlphaFoldDB" id="A0A5C6DG92"/>
<dbReference type="Pfam" id="PF20288">
    <property type="entry name" value="MC2"/>
    <property type="match status" value="1"/>
</dbReference>
<proteinExistence type="predicted"/>
<keyword evidence="2" id="KW-1185">Reference proteome</keyword>
<dbReference type="OrthoDB" id="8662245at2"/>
<evidence type="ECO:0000313" key="2">
    <source>
        <dbReference type="Proteomes" id="UP000315471"/>
    </source>
</evidence>
<dbReference type="Proteomes" id="UP000315471">
    <property type="component" value="Unassembled WGS sequence"/>
</dbReference>